<keyword evidence="1" id="KW-0472">Membrane</keyword>
<protein>
    <submittedName>
        <fullName evidence="2">Uncharacterized protein</fullName>
    </submittedName>
</protein>
<keyword evidence="1" id="KW-1133">Transmembrane helix</keyword>
<evidence type="ECO:0000256" key="1">
    <source>
        <dbReference type="SAM" id="Phobius"/>
    </source>
</evidence>
<proteinExistence type="predicted"/>
<keyword evidence="1" id="KW-0812">Transmembrane</keyword>
<comment type="caution">
    <text evidence="2">The sequence shown here is derived from an EMBL/GenBank/DDBJ whole genome shotgun (WGS) entry which is preliminary data.</text>
</comment>
<dbReference type="AlphaFoldDB" id="A0A316GFH6"/>
<keyword evidence="3" id="KW-1185">Reference proteome</keyword>
<name>A0A316GFH6_9GAMM</name>
<evidence type="ECO:0000313" key="2">
    <source>
        <dbReference type="EMBL" id="PWK53447.1"/>
    </source>
</evidence>
<evidence type="ECO:0000313" key="3">
    <source>
        <dbReference type="Proteomes" id="UP000245790"/>
    </source>
</evidence>
<accession>A0A316GFH6</accession>
<reference evidence="2 3" key="1">
    <citation type="submission" date="2018-05" db="EMBL/GenBank/DDBJ databases">
        <title>Genomic Encyclopedia of Type Strains, Phase IV (KMG-IV): sequencing the most valuable type-strain genomes for metagenomic binning, comparative biology and taxonomic classification.</title>
        <authorList>
            <person name="Goeker M."/>
        </authorList>
    </citation>
    <scope>NUCLEOTIDE SEQUENCE [LARGE SCALE GENOMIC DNA]</scope>
    <source>
        <strain evidence="2 3">DSM 25350</strain>
    </source>
</reference>
<gene>
    <name evidence="2" type="ORF">C8D97_103274</name>
</gene>
<feature type="transmembrane region" description="Helical" evidence="1">
    <location>
        <begin position="15"/>
        <end position="33"/>
    </location>
</feature>
<dbReference type="EMBL" id="QGGU01000003">
    <property type="protein sequence ID" value="PWK53447.1"/>
    <property type="molecule type" value="Genomic_DNA"/>
</dbReference>
<organism evidence="2 3">
    <name type="scientific">Pleionea mediterranea</name>
    <dbReference type="NCBI Taxonomy" id="523701"/>
    <lineage>
        <taxon>Bacteria</taxon>
        <taxon>Pseudomonadati</taxon>
        <taxon>Pseudomonadota</taxon>
        <taxon>Gammaproteobacteria</taxon>
        <taxon>Oceanospirillales</taxon>
        <taxon>Pleioneaceae</taxon>
        <taxon>Pleionea</taxon>
    </lineage>
</organism>
<dbReference type="Proteomes" id="UP000245790">
    <property type="component" value="Unassembled WGS sequence"/>
</dbReference>
<sequence>MILPGLEVGIDPADLGQVGIPLIVAAVIVLYSSPAN</sequence>